<reference evidence="1" key="1">
    <citation type="submission" date="2024-06" db="EMBL/GenBank/DDBJ databases">
        <title>Caulobacter inopinatus, sp. nov.</title>
        <authorList>
            <person name="Donachie S.P."/>
        </authorList>
    </citation>
    <scope>NUCLEOTIDE SEQUENCE</scope>
    <source>
        <strain evidence="1">73W</strain>
    </source>
</reference>
<sequence>MPADLRAAYVVLASIAFARDYTFTLRGDEEFLDTFIFGAIVDANFGALDAQPRLGVAFGDADSYAPEALRRPITTHAVAQSLSISPETARRRIKRLVQDGKVRVGPKGLIATDAGIASPTYKSIQMANYDRTAAFYRLMRMLGAAPAPSAEPAAGEAPLVRVVGRATSEYTLRRVQDLMDICGGVLGLACIGETIVCNLRDIDGPGLVNWIETRGATGRPVSTREVARGAKLPYETVRRQIDGLSKKGLIRKDRTGVVAVCPDTMIPTVIEAIQSNAIDLRRLFNRLDRAGVLSTWIEKA</sequence>
<proteinExistence type="predicted"/>
<organism evidence="1">
    <name type="scientific">Caulobacter sp. 73W</name>
    <dbReference type="NCBI Taxonomy" id="3161137"/>
    <lineage>
        <taxon>Bacteria</taxon>
        <taxon>Pseudomonadati</taxon>
        <taxon>Pseudomonadota</taxon>
        <taxon>Alphaproteobacteria</taxon>
        <taxon>Caulobacterales</taxon>
        <taxon>Caulobacteraceae</taxon>
        <taxon>Caulobacter</taxon>
    </lineage>
</organism>
<dbReference type="Pfam" id="PF13412">
    <property type="entry name" value="HTH_24"/>
    <property type="match status" value="1"/>
</dbReference>
<dbReference type="AlphaFoldDB" id="A0AB39KRM7"/>
<dbReference type="RefSeq" id="WP_369059116.1">
    <property type="nucleotide sequence ID" value="NZ_CP158375.1"/>
</dbReference>
<accession>A0AB39KRM7</accession>
<gene>
    <name evidence="1" type="ORF">ABOZ73_16000</name>
</gene>
<dbReference type="EMBL" id="CP158375">
    <property type="protein sequence ID" value="XDO96262.1"/>
    <property type="molecule type" value="Genomic_DNA"/>
</dbReference>
<dbReference type="InterPro" id="IPR036390">
    <property type="entry name" value="WH_DNA-bd_sf"/>
</dbReference>
<name>A0AB39KRM7_9CAUL</name>
<protein>
    <submittedName>
        <fullName evidence="1">Winged helix-turn-helix transcriptional regulator</fullName>
    </submittedName>
</protein>
<dbReference type="SUPFAM" id="SSF46785">
    <property type="entry name" value="Winged helix' DNA-binding domain"/>
    <property type="match status" value="1"/>
</dbReference>
<evidence type="ECO:0000313" key="1">
    <source>
        <dbReference type="EMBL" id="XDO96262.1"/>
    </source>
</evidence>